<keyword evidence="3" id="KW-1185">Reference proteome</keyword>
<evidence type="ECO:0000313" key="3">
    <source>
        <dbReference type="Proteomes" id="UP001200557"/>
    </source>
</evidence>
<protein>
    <submittedName>
        <fullName evidence="2">Uncharacterized protein</fullName>
    </submittedName>
</protein>
<name>A0ABS9CWC7_9RHOB</name>
<sequence length="59" mass="6486">MIPIAGIILLAWLIYIVVGTRHINAANVQCDHRPNTPDTGHDKAEIARSSMSGMMGRDR</sequence>
<organism evidence="2 3">
    <name type="scientific">Octadecabacter dasysiphoniae</name>
    <dbReference type="NCBI Taxonomy" id="2909341"/>
    <lineage>
        <taxon>Bacteria</taxon>
        <taxon>Pseudomonadati</taxon>
        <taxon>Pseudomonadota</taxon>
        <taxon>Alphaproteobacteria</taxon>
        <taxon>Rhodobacterales</taxon>
        <taxon>Roseobacteraceae</taxon>
        <taxon>Octadecabacter</taxon>
    </lineage>
</organism>
<proteinExistence type="predicted"/>
<gene>
    <name evidence="2" type="ORF">L0664_05170</name>
</gene>
<reference evidence="2 3" key="1">
    <citation type="submission" date="2022-01" db="EMBL/GenBank/DDBJ databases">
        <title>Octadecabacter sp. nov., isolated from a marine alga.</title>
        <authorList>
            <person name="Jin M.S."/>
            <person name="Kim H.M."/>
            <person name="Han D.M."/>
            <person name="Jung J.J."/>
            <person name="Jeon C.O."/>
        </authorList>
    </citation>
    <scope>NUCLEOTIDE SEQUENCE [LARGE SCALE GENOMIC DNA]</scope>
    <source>
        <strain evidence="2 3">G9-8</strain>
    </source>
</reference>
<feature type="compositionally biased region" description="Basic and acidic residues" evidence="1">
    <location>
        <begin position="32"/>
        <end position="46"/>
    </location>
</feature>
<accession>A0ABS9CWC7</accession>
<evidence type="ECO:0000256" key="1">
    <source>
        <dbReference type="SAM" id="MobiDB-lite"/>
    </source>
</evidence>
<feature type="region of interest" description="Disordered" evidence="1">
    <location>
        <begin position="32"/>
        <end position="59"/>
    </location>
</feature>
<evidence type="ECO:0000313" key="2">
    <source>
        <dbReference type="EMBL" id="MCF2870451.1"/>
    </source>
</evidence>
<dbReference type="Proteomes" id="UP001200557">
    <property type="component" value="Unassembled WGS sequence"/>
</dbReference>
<dbReference type="RefSeq" id="WP_235224552.1">
    <property type="nucleotide sequence ID" value="NZ_JAKGAQ010000001.1"/>
</dbReference>
<dbReference type="EMBL" id="JAKGAQ010000001">
    <property type="protein sequence ID" value="MCF2870451.1"/>
    <property type="molecule type" value="Genomic_DNA"/>
</dbReference>
<comment type="caution">
    <text evidence="2">The sequence shown here is derived from an EMBL/GenBank/DDBJ whole genome shotgun (WGS) entry which is preliminary data.</text>
</comment>